<reference evidence="3" key="1">
    <citation type="journal article" date="2019" name="Int. J. Syst. Evol. Microbiol.">
        <title>The Global Catalogue of Microorganisms (GCM) 10K type strain sequencing project: providing services to taxonomists for standard genome sequencing and annotation.</title>
        <authorList>
            <consortium name="The Broad Institute Genomics Platform"/>
            <consortium name="The Broad Institute Genome Sequencing Center for Infectious Disease"/>
            <person name="Wu L."/>
            <person name="Ma J."/>
        </authorList>
    </citation>
    <scope>NUCLEOTIDE SEQUENCE [LARGE SCALE GENOMIC DNA]</scope>
    <source>
        <strain evidence="3">CCUG 53270</strain>
    </source>
</reference>
<feature type="transmembrane region" description="Helical" evidence="1">
    <location>
        <begin position="90"/>
        <end position="110"/>
    </location>
</feature>
<feature type="transmembrane region" description="Helical" evidence="1">
    <location>
        <begin position="33"/>
        <end position="52"/>
    </location>
</feature>
<dbReference type="InterPro" id="IPR016566">
    <property type="entry name" value="UCP010219"/>
</dbReference>
<keyword evidence="1" id="KW-0472">Membrane</keyword>
<dbReference type="RefSeq" id="WP_079914459.1">
    <property type="nucleotide sequence ID" value="NZ_BAABJG010000006.1"/>
</dbReference>
<feature type="transmembrane region" description="Helical" evidence="1">
    <location>
        <begin position="7"/>
        <end position="27"/>
    </location>
</feature>
<proteinExistence type="predicted"/>
<keyword evidence="3" id="KW-1185">Reference proteome</keyword>
<dbReference type="EMBL" id="JBHTLU010000013">
    <property type="protein sequence ID" value="MFD1220305.1"/>
    <property type="molecule type" value="Genomic_DNA"/>
</dbReference>
<gene>
    <name evidence="2" type="ORF">ACFQ4B_09245</name>
</gene>
<feature type="transmembrane region" description="Helical" evidence="1">
    <location>
        <begin position="59"/>
        <end position="78"/>
    </location>
</feature>
<evidence type="ECO:0000313" key="3">
    <source>
        <dbReference type="Proteomes" id="UP001597180"/>
    </source>
</evidence>
<protein>
    <submittedName>
        <fullName evidence="2">VC0807 family protein</fullName>
    </submittedName>
</protein>
<evidence type="ECO:0000256" key="1">
    <source>
        <dbReference type="SAM" id="Phobius"/>
    </source>
</evidence>
<dbReference type="NCBIfam" id="NF041646">
    <property type="entry name" value="VC0807_fam"/>
    <property type="match status" value="1"/>
</dbReference>
<sequence length="204" mass="23015">MNKTRNEIIITIILNIVLPYAIYQLLIPHTSSLAALSAAAFVPLCDSLYSLIKNRKADMFSGFIFLGLILGIIAVLMGGDERFILLRESYVTGIMGLLFLVSLLLARPLIYHFAERFTGHDPQMNDKWERLPNYRRTFRLLTAVWGISLLLEACVKVVLVYALPISTFLAVSPIATYGILGLTIWWNVVYVKRIKRRAAANPQT</sequence>
<comment type="caution">
    <text evidence="2">The sequence shown here is derived from an EMBL/GenBank/DDBJ whole genome shotgun (WGS) entry which is preliminary data.</text>
</comment>
<feature type="transmembrane region" description="Helical" evidence="1">
    <location>
        <begin position="168"/>
        <end position="188"/>
    </location>
</feature>
<accession>A0ABW3UL40</accession>
<keyword evidence="1" id="KW-0812">Transmembrane</keyword>
<name>A0ABW3UL40_9BACL</name>
<keyword evidence="1" id="KW-1133">Transmembrane helix</keyword>
<evidence type="ECO:0000313" key="2">
    <source>
        <dbReference type="EMBL" id="MFD1220305.1"/>
    </source>
</evidence>
<dbReference type="Pfam" id="PF11361">
    <property type="entry name" value="DUF3159"/>
    <property type="match status" value="1"/>
</dbReference>
<organism evidence="2 3">
    <name type="scientific">Paenibacillus vulneris</name>
    <dbReference type="NCBI Taxonomy" id="1133364"/>
    <lineage>
        <taxon>Bacteria</taxon>
        <taxon>Bacillati</taxon>
        <taxon>Bacillota</taxon>
        <taxon>Bacilli</taxon>
        <taxon>Bacillales</taxon>
        <taxon>Paenibacillaceae</taxon>
        <taxon>Paenibacillus</taxon>
    </lineage>
</organism>
<feature type="transmembrane region" description="Helical" evidence="1">
    <location>
        <begin position="140"/>
        <end position="162"/>
    </location>
</feature>
<dbReference type="Proteomes" id="UP001597180">
    <property type="component" value="Unassembled WGS sequence"/>
</dbReference>